<evidence type="ECO:0000313" key="1">
    <source>
        <dbReference type="EMBL" id="SHF59245.1"/>
    </source>
</evidence>
<dbReference type="OrthoDB" id="199743at2"/>
<sequence>MSLWNNIKGKIFDLSLDVHLPALEYVQGGTVQGEVSLKAAKISRRIRGIRLELLEEWWEGEESEKGRHQKREVTSRMDLAGEAVIYPDKGLNIPFSLHLPLNLAISSAHHHCYLRIQVLVPFAPDLTRMIELNIKPAPAITAVWEALSWHLGFASCGLTSTSRQQVFKFCSGPGTPADFRHIEDIEMIFENEKDGLRIHMKAKVNLLGNFDADNYFTLFIPYEEMFRKDGTAAHQCIGERIICRLLDSLKPVDQSLLTGREPRC</sequence>
<dbReference type="InterPro" id="IPR009776">
    <property type="entry name" value="Spore_0_M"/>
</dbReference>
<dbReference type="Pfam" id="PF07070">
    <property type="entry name" value="Spo0M"/>
    <property type="match status" value="1"/>
</dbReference>
<name>A0A1M5CX27_9FIRM</name>
<dbReference type="PANTHER" id="PTHR40053:SF1">
    <property type="entry name" value="SPORULATION-CONTROL PROTEIN SPO0M"/>
    <property type="match status" value="1"/>
</dbReference>
<proteinExistence type="predicted"/>
<evidence type="ECO:0000313" key="2">
    <source>
        <dbReference type="Proteomes" id="UP000184196"/>
    </source>
</evidence>
<gene>
    <name evidence="1" type="ORF">SAMN02745218_02657</name>
</gene>
<reference evidence="2" key="1">
    <citation type="submission" date="2016-11" db="EMBL/GenBank/DDBJ databases">
        <authorList>
            <person name="Varghese N."/>
            <person name="Submissions S."/>
        </authorList>
    </citation>
    <scope>NUCLEOTIDE SEQUENCE [LARGE SCALE GENOMIC DNA]</scope>
    <source>
        <strain evidence="2">DSM 11792</strain>
    </source>
</reference>
<dbReference type="AlphaFoldDB" id="A0A1M5CX27"/>
<keyword evidence="2" id="KW-1185">Reference proteome</keyword>
<organism evidence="1 2">
    <name type="scientific">Desulfofundulus australicus DSM 11792</name>
    <dbReference type="NCBI Taxonomy" id="1121425"/>
    <lineage>
        <taxon>Bacteria</taxon>
        <taxon>Bacillati</taxon>
        <taxon>Bacillota</taxon>
        <taxon>Clostridia</taxon>
        <taxon>Eubacteriales</taxon>
        <taxon>Peptococcaceae</taxon>
        <taxon>Desulfofundulus</taxon>
    </lineage>
</organism>
<dbReference type="EMBL" id="FQUW01000042">
    <property type="protein sequence ID" value="SHF59245.1"/>
    <property type="molecule type" value="Genomic_DNA"/>
</dbReference>
<protein>
    <submittedName>
        <fullName evidence="1">Sporulation-control protein</fullName>
    </submittedName>
</protein>
<accession>A0A1M5CX27</accession>
<dbReference type="RefSeq" id="WP_073167100.1">
    <property type="nucleotide sequence ID" value="NZ_FQUW01000042.1"/>
</dbReference>
<dbReference type="Proteomes" id="UP000184196">
    <property type="component" value="Unassembled WGS sequence"/>
</dbReference>
<dbReference type="PANTHER" id="PTHR40053">
    <property type="entry name" value="SPORULATION-CONTROL PROTEIN SPO0M"/>
    <property type="match status" value="1"/>
</dbReference>